<name>A0ABS7K234_9BACI</name>
<accession>A0ABS7K234</accession>
<evidence type="ECO:0000313" key="1">
    <source>
        <dbReference type="EMBL" id="MBY0096313.1"/>
    </source>
</evidence>
<dbReference type="Pfam" id="PF12438">
    <property type="entry name" value="DUF3679"/>
    <property type="match status" value="1"/>
</dbReference>
<evidence type="ECO:0000313" key="2">
    <source>
        <dbReference type="Proteomes" id="UP000769780"/>
    </source>
</evidence>
<keyword evidence="2" id="KW-1185">Reference proteome</keyword>
<dbReference type="EMBL" id="JACWFH010000008">
    <property type="protein sequence ID" value="MBY0096313.1"/>
    <property type="molecule type" value="Genomic_DNA"/>
</dbReference>
<gene>
    <name evidence="1" type="ORF">H0185_05775</name>
</gene>
<proteinExistence type="predicted"/>
<protein>
    <submittedName>
        <fullName evidence="1">YqxA family protein</fullName>
    </submittedName>
</protein>
<dbReference type="RefSeq" id="WP_221872106.1">
    <property type="nucleotide sequence ID" value="NZ_JACWFH010000008.1"/>
</dbReference>
<organism evidence="1 2">
    <name type="scientific">Mesobacillus maritimus</name>
    <dbReference type="NCBI Taxonomy" id="1643336"/>
    <lineage>
        <taxon>Bacteria</taxon>
        <taxon>Bacillati</taxon>
        <taxon>Bacillota</taxon>
        <taxon>Bacilli</taxon>
        <taxon>Bacillales</taxon>
        <taxon>Bacillaceae</taxon>
        <taxon>Mesobacillus</taxon>
    </lineage>
</organism>
<reference evidence="1 2" key="1">
    <citation type="submission" date="2020-07" db="EMBL/GenBank/DDBJ databases">
        <title>Fungal Genomes of the International Space Station.</title>
        <authorList>
            <person name="Seuylemezian A."/>
            <person name="Singh N.K."/>
            <person name="Wood J."/>
            <person name="Venkateswaran K."/>
        </authorList>
    </citation>
    <scope>NUCLEOTIDE SEQUENCE [LARGE SCALE GENOMIC DNA]</scope>
    <source>
        <strain evidence="1 2">PL-B2</strain>
    </source>
</reference>
<sequence length="112" mass="12520">MKMFMLKAILLVCIMFICVLTGMQLANKGIHDMKGYEDPKFKSAFTVKENDEGKVETAILGNDVSSHDLQKKKEQLEKMETFNLFSSMGKKLADGLGAGVEKSLELITNKEK</sequence>
<dbReference type="Proteomes" id="UP000769780">
    <property type="component" value="Unassembled WGS sequence"/>
</dbReference>
<comment type="caution">
    <text evidence="1">The sequence shown here is derived from an EMBL/GenBank/DDBJ whole genome shotgun (WGS) entry which is preliminary data.</text>
</comment>
<dbReference type="InterPro" id="IPR020534">
    <property type="entry name" value="Uncharacterised_YqxA"/>
</dbReference>